<comment type="caution">
    <text evidence="3">The sequence shown here is derived from an EMBL/GenBank/DDBJ whole genome shotgun (WGS) entry which is preliminary data.</text>
</comment>
<evidence type="ECO:0000256" key="1">
    <source>
        <dbReference type="ARBA" id="ARBA00022614"/>
    </source>
</evidence>
<evidence type="ECO:0008006" key="5">
    <source>
        <dbReference type="Google" id="ProtNLM"/>
    </source>
</evidence>
<protein>
    <recommendedName>
        <fullName evidence="5">Leucine-rich repeat domain-containing protein</fullName>
    </recommendedName>
</protein>
<dbReference type="AlphaFoldDB" id="A0A2H0V5Z2"/>
<dbReference type="PANTHER" id="PTHR48051:SF54">
    <property type="entry name" value="LEUCINE-RICH REPEAT-CONTAINING PROTEIN"/>
    <property type="match status" value="1"/>
</dbReference>
<keyword evidence="2" id="KW-0677">Repeat</keyword>
<reference evidence="4" key="1">
    <citation type="submission" date="2017-09" db="EMBL/GenBank/DDBJ databases">
        <title>Depth-based differentiation of microbial function through sediment-hosted aquifers and enrichment of novel symbionts in the deep terrestrial subsurface.</title>
        <authorList>
            <person name="Probst A.J."/>
            <person name="Ladd B."/>
            <person name="Jarett J.K."/>
            <person name="Geller-Mcgrath D.E."/>
            <person name="Sieber C.M.K."/>
            <person name="Emerson J.B."/>
            <person name="Anantharaman K."/>
            <person name="Thomas B.C."/>
            <person name="Malmstrom R."/>
            <person name="Stieglmeier M."/>
            <person name="Klingl A."/>
            <person name="Woyke T."/>
            <person name="Ryan C.M."/>
            <person name="Banfield J.F."/>
        </authorList>
    </citation>
    <scope>NUCLEOTIDE SEQUENCE [LARGE SCALE GENOMIC DNA]</scope>
</reference>
<organism evidence="3 4">
    <name type="scientific">Candidatus Falkowbacteria bacterium CG10_big_fil_rev_8_21_14_0_10_39_11</name>
    <dbReference type="NCBI Taxonomy" id="1974565"/>
    <lineage>
        <taxon>Bacteria</taxon>
        <taxon>Candidatus Falkowiibacteriota</taxon>
    </lineage>
</organism>
<evidence type="ECO:0000256" key="2">
    <source>
        <dbReference type="ARBA" id="ARBA00022737"/>
    </source>
</evidence>
<accession>A0A2H0V5Z2</accession>
<gene>
    <name evidence="3" type="ORF">COT97_00895</name>
</gene>
<evidence type="ECO:0000313" key="3">
    <source>
        <dbReference type="EMBL" id="PIR94488.1"/>
    </source>
</evidence>
<dbReference type="Proteomes" id="UP000229901">
    <property type="component" value="Unassembled WGS sequence"/>
</dbReference>
<dbReference type="PANTHER" id="PTHR48051">
    <property type="match status" value="1"/>
</dbReference>
<dbReference type="InterPro" id="IPR050216">
    <property type="entry name" value="LRR_domain-containing"/>
</dbReference>
<dbReference type="EMBL" id="PFAP01000004">
    <property type="protein sequence ID" value="PIR94488.1"/>
    <property type="molecule type" value="Genomic_DNA"/>
</dbReference>
<dbReference type="InterPro" id="IPR032675">
    <property type="entry name" value="LRR_dom_sf"/>
</dbReference>
<dbReference type="SUPFAM" id="SSF52058">
    <property type="entry name" value="L domain-like"/>
    <property type="match status" value="1"/>
</dbReference>
<sequence length="255" mass="28811">MVGQTFDQLTENTEFMSFLTEFLNQAVDAANEQKNTEQTDQSWDLDKIRKWLLEIHLTEEDNIDDFIRRSISFDKDGNIVFIGGFPLDSLDLSSLPPNLFTVLGILDINNNPNLKSLPEALGRVSDLRCNNCGLEALPPGLVVERKLICDNNNLQTLPLGIKEVTHLSCKNNKLKELPPFTKVVKKLDCSGNELDALPNELDVWALDCRDNPLKNLLMDLFVSGTLIISETISDHVRQQIEQMVKNEQIADVQYV</sequence>
<dbReference type="GO" id="GO:0005737">
    <property type="term" value="C:cytoplasm"/>
    <property type="evidence" value="ECO:0007669"/>
    <property type="project" value="TreeGrafter"/>
</dbReference>
<dbReference type="Gene3D" id="3.80.10.10">
    <property type="entry name" value="Ribonuclease Inhibitor"/>
    <property type="match status" value="1"/>
</dbReference>
<evidence type="ECO:0000313" key="4">
    <source>
        <dbReference type="Proteomes" id="UP000229901"/>
    </source>
</evidence>
<name>A0A2H0V5Z2_9BACT</name>
<proteinExistence type="predicted"/>
<keyword evidence="1" id="KW-0433">Leucine-rich repeat</keyword>